<dbReference type="InterPro" id="IPR000525">
    <property type="entry name" value="Initiator_Rep_WH1"/>
</dbReference>
<protein>
    <submittedName>
        <fullName evidence="3">Initiator Replication protein</fullName>
    </submittedName>
</protein>
<dbReference type="SUPFAM" id="SSF46785">
    <property type="entry name" value="Winged helix' DNA-binding domain"/>
    <property type="match status" value="2"/>
</dbReference>
<accession>A0A1G7MGY5</accession>
<dbReference type="Gene3D" id="1.10.10.10">
    <property type="entry name" value="Winged helix-like DNA-binding domain superfamily/Winged helix DNA-binding domain"/>
    <property type="match status" value="2"/>
</dbReference>
<sequence>MLKNLYMPNAMIEAGWCFSELEHHILFHVFAQVNEKSQVIMLQAKDIFDEIDDWKYKEIKKATARLISRVIIVEEDGKTIQIPLFQKVEYSAGKIYIQLDKYISEMFRAIKAGRYTKIPLEEIGKIKGKYAHRIYMLAKQYEKKKNREIAIDKLCFALNISVSDKEYKTIKRDCLVPAYNEINKKTNVELNVKEVKNGKKVEKIILEINSKEKTDPRYNELLMYFSESELNELVEKYGIEYCYAKYLGLKKEKNVKNIKNEGAWLKQAIVNNWKTRYEVESENKDRREKENAEREAVALAAAEVAATTTKEKIELSDSQILEIREKIMINPDSFAARRLAATTIEQIRSSPILMTLIEEYFNTPS</sequence>
<name>A0A1G7MGY5_9FIRM</name>
<evidence type="ECO:0000259" key="2">
    <source>
        <dbReference type="Pfam" id="PF01051"/>
    </source>
</evidence>
<dbReference type="STRING" id="1123285.SAMN05660235_02160"/>
<reference evidence="4" key="1">
    <citation type="submission" date="2016-10" db="EMBL/GenBank/DDBJ databases">
        <authorList>
            <person name="Varghese N."/>
            <person name="Submissions S."/>
        </authorList>
    </citation>
    <scope>NUCLEOTIDE SEQUENCE [LARGE SCALE GENOMIC DNA]</scope>
    <source>
        <strain evidence="4">DSM 23256</strain>
    </source>
</reference>
<dbReference type="InterPro" id="IPR036390">
    <property type="entry name" value="WH_DNA-bd_sf"/>
</dbReference>
<dbReference type="GO" id="GO:0003887">
    <property type="term" value="F:DNA-directed DNA polymerase activity"/>
    <property type="evidence" value="ECO:0007669"/>
    <property type="project" value="InterPro"/>
</dbReference>
<evidence type="ECO:0000313" key="4">
    <source>
        <dbReference type="Proteomes" id="UP000243333"/>
    </source>
</evidence>
<feature type="domain" description="Initiator Rep protein WH1" evidence="2">
    <location>
        <begin position="6"/>
        <end position="139"/>
    </location>
</feature>
<organism evidence="3 4">
    <name type="scientific">Sporolituus thermophilus DSM 23256</name>
    <dbReference type="NCBI Taxonomy" id="1123285"/>
    <lineage>
        <taxon>Bacteria</taxon>
        <taxon>Bacillati</taxon>
        <taxon>Bacillota</taxon>
        <taxon>Negativicutes</taxon>
        <taxon>Selenomonadales</taxon>
        <taxon>Sporomusaceae</taxon>
        <taxon>Sporolituus</taxon>
    </lineage>
</organism>
<dbReference type="Pfam" id="PF01051">
    <property type="entry name" value="Rep3_N"/>
    <property type="match status" value="1"/>
</dbReference>
<dbReference type="AlphaFoldDB" id="A0A1G7MGY5"/>
<comment type="similarity">
    <text evidence="1">Belongs to the initiator RepB protein family.</text>
</comment>
<keyword evidence="4" id="KW-1185">Reference proteome</keyword>
<dbReference type="GO" id="GO:0006270">
    <property type="term" value="P:DNA replication initiation"/>
    <property type="evidence" value="ECO:0007669"/>
    <property type="project" value="InterPro"/>
</dbReference>
<evidence type="ECO:0000313" key="3">
    <source>
        <dbReference type="EMBL" id="SDF61128.1"/>
    </source>
</evidence>
<dbReference type="EMBL" id="FNBU01000017">
    <property type="protein sequence ID" value="SDF61128.1"/>
    <property type="molecule type" value="Genomic_DNA"/>
</dbReference>
<dbReference type="OrthoDB" id="1938780at2"/>
<proteinExistence type="inferred from homology"/>
<dbReference type="RefSeq" id="WP_093690745.1">
    <property type="nucleotide sequence ID" value="NZ_FNBU01000017.1"/>
</dbReference>
<dbReference type="Pfam" id="PF21205">
    <property type="entry name" value="Rep3_C"/>
    <property type="match status" value="1"/>
</dbReference>
<gene>
    <name evidence="3" type="ORF">SAMN05660235_02160</name>
</gene>
<evidence type="ECO:0000256" key="1">
    <source>
        <dbReference type="ARBA" id="ARBA00038283"/>
    </source>
</evidence>
<dbReference type="InterPro" id="IPR036388">
    <property type="entry name" value="WH-like_DNA-bd_sf"/>
</dbReference>
<dbReference type="Proteomes" id="UP000243333">
    <property type="component" value="Unassembled WGS sequence"/>
</dbReference>